<keyword evidence="2" id="KW-0472">Membrane</keyword>
<protein>
    <submittedName>
        <fullName evidence="3">DUF3267 domain-containing protein</fullName>
    </submittedName>
</protein>
<reference evidence="3 4" key="1">
    <citation type="journal article" date="2019" name="Int. J. Syst. Evol. Microbiol.">
        <title>The Global Catalogue of Microorganisms (GCM) 10K type strain sequencing project: providing services to taxonomists for standard genome sequencing and annotation.</title>
        <authorList>
            <consortium name="The Broad Institute Genomics Platform"/>
            <consortium name="The Broad Institute Genome Sequencing Center for Infectious Disease"/>
            <person name="Wu L."/>
            <person name="Ma J."/>
        </authorList>
    </citation>
    <scope>NUCLEOTIDE SEQUENCE [LARGE SCALE GENOMIC DNA]</scope>
    <source>
        <strain evidence="3 4">LMG 29247</strain>
    </source>
</reference>
<feature type="transmembrane region" description="Helical" evidence="2">
    <location>
        <begin position="143"/>
        <end position="162"/>
    </location>
</feature>
<feature type="transmembrane region" description="Helical" evidence="2">
    <location>
        <begin position="35"/>
        <end position="57"/>
    </location>
</feature>
<keyword evidence="2" id="KW-0812">Transmembrane</keyword>
<dbReference type="Proteomes" id="UP001596383">
    <property type="component" value="Unassembled WGS sequence"/>
</dbReference>
<evidence type="ECO:0000256" key="1">
    <source>
        <dbReference type="SAM" id="MobiDB-lite"/>
    </source>
</evidence>
<comment type="caution">
    <text evidence="3">The sequence shown here is derived from an EMBL/GenBank/DDBJ whole genome shotgun (WGS) entry which is preliminary data.</text>
</comment>
<dbReference type="EMBL" id="JBHSWV010000667">
    <property type="protein sequence ID" value="MFC6769064.1"/>
    <property type="molecule type" value="Genomic_DNA"/>
</dbReference>
<proteinExistence type="predicted"/>
<dbReference type="Pfam" id="PF11667">
    <property type="entry name" value="DUF3267"/>
    <property type="match status" value="1"/>
</dbReference>
<feature type="region of interest" description="Disordered" evidence="1">
    <location>
        <begin position="1"/>
        <end position="23"/>
    </location>
</feature>
<name>A0ABD5SWY1_9EURY</name>
<gene>
    <name evidence="3" type="ORF">ACFQE6_29820</name>
</gene>
<dbReference type="RefSeq" id="WP_273741776.1">
    <property type="nucleotide sequence ID" value="NZ_JAQIVI010000667.1"/>
</dbReference>
<dbReference type="InterPro" id="IPR021683">
    <property type="entry name" value="DUF3267"/>
</dbReference>
<evidence type="ECO:0000313" key="3">
    <source>
        <dbReference type="EMBL" id="MFC6769064.1"/>
    </source>
</evidence>
<feature type="compositionally biased region" description="Basic and acidic residues" evidence="1">
    <location>
        <begin position="1"/>
        <end position="14"/>
    </location>
</feature>
<feature type="transmembrane region" description="Helical" evidence="2">
    <location>
        <begin position="168"/>
        <end position="193"/>
    </location>
</feature>
<sequence>MVEMKFAVRPERETPSPPAPPAGYDEPKLFEYPTLVLLLVSVPLFLLTAYGFGWLLWQIQGPEVFATLFAVTETGDSTVLVLDMIDVGLPFVVALFVTVAVHELLHGAVMRYYGQDVTYGVNLAMGAFYAAAFGQFQRREQLFPIGLAPLVSIAIGATPLLAVPVPSIAVTAYMVLVINTTGAVGDLYVVWCLRRMPEGTLMYDVDLRHMYVFEPLDVEV</sequence>
<organism evidence="3 4">
    <name type="scientific">Natrinema soli</name>
    <dbReference type="NCBI Taxonomy" id="1930624"/>
    <lineage>
        <taxon>Archaea</taxon>
        <taxon>Methanobacteriati</taxon>
        <taxon>Methanobacteriota</taxon>
        <taxon>Stenosarchaea group</taxon>
        <taxon>Halobacteria</taxon>
        <taxon>Halobacteriales</taxon>
        <taxon>Natrialbaceae</taxon>
        <taxon>Natrinema</taxon>
    </lineage>
</organism>
<dbReference type="AlphaFoldDB" id="A0ABD5SWY1"/>
<evidence type="ECO:0000313" key="4">
    <source>
        <dbReference type="Proteomes" id="UP001596383"/>
    </source>
</evidence>
<keyword evidence="4" id="KW-1185">Reference proteome</keyword>
<keyword evidence="2" id="KW-1133">Transmembrane helix</keyword>
<accession>A0ABD5SWY1</accession>
<evidence type="ECO:0000256" key="2">
    <source>
        <dbReference type="SAM" id="Phobius"/>
    </source>
</evidence>